<name>A0A7S3HXX1_9SPIT</name>
<dbReference type="EMBL" id="HBIE01007544">
    <property type="protein sequence ID" value="CAE0307511.1"/>
    <property type="molecule type" value="Transcribed_RNA"/>
</dbReference>
<accession>A0A7S3HXX1</accession>
<dbReference type="AlphaFoldDB" id="A0A7S3HXX1"/>
<gene>
    <name evidence="1" type="ORF">FEHR0123_LOCUS2418</name>
</gene>
<evidence type="ECO:0000313" key="1">
    <source>
        <dbReference type="EMBL" id="CAE0307511.1"/>
    </source>
</evidence>
<organism evidence="1">
    <name type="scientific">Favella ehrenbergii</name>
    <dbReference type="NCBI Taxonomy" id="182087"/>
    <lineage>
        <taxon>Eukaryota</taxon>
        <taxon>Sar</taxon>
        <taxon>Alveolata</taxon>
        <taxon>Ciliophora</taxon>
        <taxon>Intramacronucleata</taxon>
        <taxon>Spirotrichea</taxon>
        <taxon>Choreotrichia</taxon>
        <taxon>Tintinnida</taxon>
        <taxon>Xystonellidae</taxon>
        <taxon>Favella</taxon>
    </lineage>
</organism>
<sequence>MNDCARKNTGFAVCVEDSRCDASIHLAWYCSRLSAPCMRLKTSVNDGRLRGHAGVPCGEEAGVGVSGDPFRLLSLIVLRLLAVLGVWTATWLECAMSRSFIRSRIEAAGVTAFGLTASSRSI</sequence>
<protein>
    <submittedName>
        <fullName evidence="1">Uncharacterized protein</fullName>
    </submittedName>
</protein>
<proteinExistence type="predicted"/>
<reference evidence="1" key="1">
    <citation type="submission" date="2021-01" db="EMBL/GenBank/DDBJ databases">
        <authorList>
            <person name="Corre E."/>
            <person name="Pelletier E."/>
            <person name="Niang G."/>
            <person name="Scheremetjew M."/>
            <person name="Finn R."/>
            <person name="Kale V."/>
            <person name="Holt S."/>
            <person name="Cochrane G."/>
            <person name="Meng A."/>
            <person name="Brown T."/>
            <person name="Cohen L."/>
        </authorList>
    </citation>
    <scope>NUCLEOTIDE SEQUENCE</scope>
    <source>
        <strain evidence="1">Fehren 1</strain>
    </source>
</reference>